<dbReference type="InterPro" id="IPR011006">
    <property type="entry name" value="CheY-like_superfamily"/>
</dbReference>
<dbReference type="PANTHER" id="PTHR43228">
    <property type="entry name" value="TWO-COMPONENT RESPONSE REGULATOR"/>
    <property type="match status" value="1"/>
</dbReference>
<evidence type="ECO:0000313" key="6">
    <source>
        <dbReference type="Proteomes" id="UP001203136"/>
    </source>
</evidence>
<feature type="modified residue" description="4-aspartylphosphate" evidence="3">
    <location>
        <position position="54"/>
    </location>
</feature>
<reference evidence="5" key="1">
    <citation type="journal article" date="2022" name="Cell Host Microbe">
        <title>Colonization of the live biotherapeutic product VE303 and modulation of the microbiota and metabolites in healthy volunteers.</title>
        <authorList>
            <person name="Dsouza M."/>
            <person name="Menon R."/>
            <person name="Crossette E."/>
            <person name="Bhattarai S.K."/>
            <person name="Schneider J."/>
            <person name="Kim Y.G."/>
            <person name="Reddy S."/>
            <person name="Caballero S."/>
            <person name="Felix C."/>
            <person name="Cornacchione L."/>
            <person name="Hendrickson J."/>
            <person name="Watson A.R."/>
            <person name="Minot S.S."/>
            <person name="Greenfield N."/>
            <person name="Schopf L."/>
            <person name="Szabady R."/>
            <person name="Patarroyo J."/>
            <person name="Smith W."/>
            <person name="Harrison P."/>
            <person name="Kuijper E.J."/>
            <person name="Kelly C.P."/>
            <person name="Olle B."/>
            <person name="Bobilev D."/>
            <person name="Silber J.L."/>
            <person name="Bucci V."/>
            <person name="Roberts B."/>
            <person name="Faith J."/>
            <person name="Norman J.M."/>
        </authorList>
    </citation>
    <scope>NUCLEOTIDE SEQUENCE</scope>
    <source>
        <strain evidence="5">VE303-04</strain>
    </source>
</reference>
<proteinExistence type="predicted"/>
<protein>
    <recommendedName>
        <fullName evidence="1">Stage 0 sporulation protein A homolog</fullName>
    </recommendedName>
</protein>
<sequence length="119" mass="13262">MKPAIMIVDDAAFMRRLIKKALINGGYDKIIEAENGKAALELYKSERPELVFLDITMPERSGLEVLDDILTDDPEARVLMCSAIGQESVIARAIQRGARDFIVKPFKEEALLKLVEASL</sequence>
<dbReference type="SMART" id="SM00448">
    <property type="entry name" value="REC"/>
    <property type="match status" value="1"/>
</dbReference>
<feature type="domain" description="Response regulatory" evidence="4">
    <location>
        <begin position="4"/>
        <end position="119"/>
    </location>
</feature>
<keyword evidence="3" id="KW-0597">Phosphoprotein</keyword>
<dbReference type="AlphaFoldDB" id="A0AAW5F1U1"/>
<evidence type="ECO:0000256" key="2">
    <source>
        <dbReference type="ARBA" id="ARBA00024867"/>
    </source>
</evidence>
<dbReference type="Proteomes" id="UP001203136">
    <property type="component" value="Unassembled WGS sequence"/>
</dbReference>
<dbReference type="Gene3D" id="3.40.50.2300">
    <property type="match status" value="1"/>
</dbReference>
<evidence type="ECO:0000259" key="4">
    <source>
        <dbReference type="PROSITE" id="PS50110"/>
    </source>
</evidence>
<dbReference type="InterPro" id="IPR052048">
    <property type="entry name" value="ST_Response_Regulator"/>
</dbReference>
<gene>
    <name evidence="5" type="ORF">K5I21_03630</name>
</gene>
<dbReference type="GO" id="GO:0000160">
    <property type="term" value="P:phosphorelay signal transduction system"/>
    <property type="evidence" value="ECO:0007669"/>
    <property type="project" value="InterPro"/>
</dbReference>
<dbReference type="Pfam" id="PF00072">
    <property type="entry name" value="Response_reg"/>
    <property type="match status" value="1"/>
</dbReference>
<dbReference type="InterPro" id="IPR001789">
    <property type="entry name" value="Sig_transdc_resp-reg_receiver"/>
</dbReference>
<dbReference type="RefSeq" id="WP_024739507.1">
    <property type="nucleotide sequence ID" value="NZ_CACRUA010000010.1"/>
</dbReference>
<dbReference type="PROSITE" id="PS50110">
    <property type="entry name" value="RESPONSE_REGULATORY"/>
    <property type="match status" value="1"/>
</dbReference>
<evidence type="ECO:0000313" key="5">
    <source>
        <dbReference type="EMBL" id="MCK0084987.1"/>
    </source>
</evidence>
<dbReference type="EMBL" id="JAINVB010000001">
    <property type="protein sequence ID" value="MCK0084987.1"/>
    <property type="molecule type" value="Genomic_DNA"/>
</dbReference>
<accession>A0AAW5F1U1</accession>
<dbReference type="PANTHER" id="PTHR43228:SF1">
    <property type="entry name" value="TWO-COMPONENT RESPONSE REGULATOR ARR22"/>
    <property type="match status" value="1"/>
</dbReference>
<comment type="caution">
    <text evidence="5">The sequence shown here is derived from an EMBL/GenBank/DDBJ whole genome shotgun (WGS) entry which is preliminary data.</text>
</comment>
<organism evidence="5 6">
    <name type="scientific">Clostridium symbiosum</name>
    <name type="common">Bacteroides symbiosus</name>
    <dbReference type="NCBI Taxonomy" id="1512"/>
    <lineage>
        <taxon>Bacteria</taxon>
        <taxon>Bacillati</taxon>
        <taxon>Bacillota</taxon>
        <taxon>Clostridia</taxon>
        <taxon>Lachnospirales</taxon>
        <taxon>Lachnospiraceae</taxon>
        <taxon>Otoolea</taxon>
    </lineage>
</organism>
<name>A0AAW5F1U1_CLOSY</name>
<comment type="function">
    <text evidence="2">May play the central regulatory role in sporulation. It may be an element of the effector pathway responsible for the activation of sporulation genes in response to nutritional stress. Spo0A may act in concert with spo0H (a sigma factor) to control the expression of some genes that are critical to the sporulation process.</text>
</comment>
<dbReference type="SUPFAM" id="SSF52172">
    <property type="entry name" value="CheY-like"/>
    <property type="match status" value="1"/>
</dbReference>
<evidence type="ECO:0000256" key="3">
    <source>
        <dbReference type="PROSITE-ProRule" id="PRU00169"/>
    </source>
</evidence>
<evidence type="ECO:0000256" key="1">
    <source>
        <dbReference type="ARBA" id="ARBA00018672"/>
    </source>
</evidence>